<evidence type="ECO:0000313" key="2">
    <source>
        <dbReference type="Proteomes" id="UP000839052"/>
    </source>
</evidence>
<evidence type="ECO:0000313" key="1">
    <source>
        <dbReference type="EMBL" id="CAG9931468.1"/>
    </source>
</evidence>
<organism evidence="1 2">
    <name type="scientific">Candidatus Nitrotoga arctica</name>
    <dbReference type="NCBI Taxonomy" id="453162"/>
    <lineage>
        <taxon>Bacteria</taxon>
        <taxon>Pseudomonadati</taxon>
        <taxon>Pseudomonadota</taxon>
        <taxon>Betaproteobacteria</taxon>
        <taxon>Nitrosomonadales</taxon>
        <taxon>Gallionellaceae</taxon>
        <taxon>Candidatus Nitrotoga</taxon>
    </lineage>
</organism>
<reference evidence="1 2" key="1">
    <citation type="submission" date="2021-10" db="EMBL/GenBank/DDBJ databases">
        <authorList>
            <person name="Koch H."/>
        </authorList>
    </citation>
    <scope>NUCLEOTIDE SEQUENCE [LARGE SCALE GENOMIC DNA]</scope>
    <source>
        <strain evidence="1">6680</strain>
    </source>
</reference>
<accession>A0ABN8AFE5</accession>
<dbReference type="EMBL" id="OU912926">
    <property type="protein sequence ID" value="CAG9931468.1"/>
    <property type="molecule type" value="Genomic_DNA"/>
</dbReference>
<keyword evidence="2" id="KW-1185">Reference proteome</keyword>
<name>A0ABN8AFE5_9PROT</name>
<sequence>MTFVNEYVPEEDIKKYGLEEINQCYGKANVRPDWTIDRENDIYLRWIMSGEDEFRNQHDFTFYWKGTLIFVRLRISNGKVLGSRGWANWRLVIMNLPEELQEKKPEIITDLKAALTVYKDFGVYSTLVEHTASFEF</sequence>
<protein>
    <submittedName>
        <fullName evidence="1">Uncharacterized protein</fullName>
    </submittedName>
</protein>
<gene>
    <name evidence="1" type="ORF">NTG6680_0215</name>
</gene>
<proteinExistence type="predicted"/>
<dbReference type="Proteomes" id="UP000839052">
    <property type="component" value="Chromosome"/>
</dbReference>